<dbReference type="Proteomes" id="UP000017246">
    <property type="component" value="Unassembled WGS sequence"/>
</dbReference>
<evidence type="ECO:0000256" key="1">
    <source>
        <dbReference type="SAM" id="MobiDB-lite"/>
    </source>
</evidence>
<proteinExistence type="predicted"/>
<feature type="region of interest" description="Disordered" evidence="1">
    <location>
        <begin position="64"/>
        <end position="107"/>
    </location>
</feature>
<dbReference type="EMBL" id="LN902845">
    <property type="protein sequence ID" value="CUT98837.1"/>
    <property type="molecule type" value="Genomic_DNA"/>
</dbReference>
<evidence type="ECO:0000313" key="2">
    <source>
        <dbReference type="EMBL" id="CUT98837.1"/>
    </source>
</evidence>
<name>A0A068Y1B3_ECHMU</name>
<protein>
    <submittedName>
        <fullName evidence="2">Uncharacterized protein</fullName>
    </submittedName>
</protein>
<accession>A0A068Y1B3</accession>
<reference evidence="2" key="1">
    <citation type="journal article" date="2013" name="Nature">
        <title>The genomes of four tapeworm species reveal adaptations to parasitism.</title>
        <authorList>
            <person name="Tsai I.J."/>
            <person name="Zarowiecki M."/>
            <person name="Holroyd N."/>
            <person name="Garciarrubio A."/>
            <person name="Sanchez-Flores A."/>
            <person name="Brooks K.L."/>
            <person name="Tracey A."/>
            <person name="Bobes R.J."/>
            <person name="Fragoso G."/>
            <person name="Sciutto E."/>
            <person name="Aslett M."/>
            <person name="Beasley H."/>
            <person name="Bennett H.M."/>
            <person name="Cai J."/>
            <person name="Camicia F."/>
            <person name="Clark R."/>
            <person name="Cucher M."/>
            <person name="De Silva N."/>
            <person name="Day T.A."/>
            <person name="Deplazes P."/>
            <person name="Estrada K."/>
            <person name="Fernandez C."/>
            <person name="Holland P.W."/>
            <person name="Hou J."/>
            <person name="Hu S."/>
            <person name="Huckvale T."/>
            <person name="Hung S.S."/>
            <person name="Kamenetzky L."/>
            <person name="Keane J.A."/>
            <person name="Kiss F."/>
            <person name="Koziol U."/>
            <person name="Lambert O."/>
            <person name="Liu K."/>
            <person name="Luo X."/>
            <person name="Luo Y."/>
            <person name="Macchiaroli N."/>
            <person name="Nichol S."/>
            <person name="Paps J."/>
            <person name="Parkinson J."/>
            <person name="Pouchkina-Stantcheva N."/>
            <person name="Riddiford N."/>
            <person name="Rosenzvit M."/>
            <person name="Salinas G."/>
            <person name="Wasmuth J.D."/>
            <person name="Zamanian M."/>
            <person name="Zheng Y."/>
            <person name="Cai X."/>
            <person name="Soberon X."/>
            <person name="Olson P.D."/>
            <person name="Laclette J.P."/>
            <person name="Brehm K."/>
            <person name="Berriman M."/>
            <person name="Garciarrubio A."/>
            <person name="Bobes R.J."/>
            <person name="Fragoso G."/>
            <person name="Sanchez-Flores A."/>
            <person name="Estrada K."/>
            <person name="Cevallos M.A."/>
            <person name="Morett E."/>
            <person name="Gonzalez V."/>
            <person name="Portillo T."/>
            <person name="Ochoa-Leyva A."/>
            <person name="Jose M.V."/>
            <person name="Sciutto E."/>
            <person name="Landa A."/>
            <person name="Jimenez L."/>
            <person name="Valdes V."/>
            <person name="Carrero J.C."/>
            <person name="Larralde C."/>
            <person name="Morales-Montor J."/>
            <person name="Limon-Lason J."/>
            <person name="Soberon X."/>
            <person name="Laclette J.P."/>
        </authorList>
    </citation>
    <scope>NUCLEOTIDE SEQUENCE [LARGE SCALE GENOMIC DNA]</scope>
</reference>
<feature type="compositionally biased region" description="Low complexity" evidence="1">
    <location>
        <begin position="69"/>
        <end position="79"/>
    </location>
</feature>
<dbReference type="AlphaFoldDB" id="A0A068Y1B3"/>
<evidence type="ECO:0000313" key="3">
    <source>
        <dbReference type="Proteomes" id="UP000017246"/>
    </source>
</evidence>
<organism evidence="2 3">
    <name type="scientific">Echinococcus multilocularis</name>
    <name type="common">Fox tapeworm</name>
    <dbReference type="NCBI Taxonomy" id="6211"/>
    <lineage>
        <taxon>Eukaryota</taxon>
        <taxon>Metazoa</taxon>
        <taxon>Spiralia</taxon>
        <taxon>Lophotrochozoa</taxon>
        <taxon>Platyhelminthes</taxon>
        <taxon>Cestoda</taxon>
        <taxon>Eucestoda</taxon>
        <taxon>Cyclophyllidea</taxon>
        <taxon>Taeniidae</taxon>
        <taxon>Echinococcus</taxon>
    </lineage>
</organism>
<reference evidence="2" key="2">
    <citation type="submission" date="2015-11" db="EMBL/GenBank/DDBJ databases">
        <authorList>
            <person name="Zhang Y."/>
            <person name="Guo Z."/>
        </authorList>
    </citation>
    <scope>NUCLEOTIDE SEQUENCE</scope>
</reference>
<sequence length="304" mass="33780">MRRKEHFLPLKPSKHSKKWIHEEVQACYSRTRDGEMSEVNYDKCADVEESSWVGDFARASEVDECQREATTSDTTDATTFYPPMKSKHNGDLHPGNAPAVPPRPTRSECADVKESTRVGDIAEPHAFNGDPPASCTSDKTDATAISSLKYSKPSEYVDVDEVRRIVGFERPPAHLNAEEYLLPLNASEILPRSTSGEKQFNGNTHKHEAMVKKSTEGVSKDTPGTHPRSSTQARFNWKKATTLLVSASRFMEGVKKDVKFDPLQQKTTYPSPQAAGGVHCSSADERLSGTWKEMLVPSIDELKI</sequence>
<keyword evidence="3" id="KW-1185">Reference proteome</keyword>